<reference evidence="3" key="1">
    <citation type="submission" date="2022-11" db="UniProtKB">
        <authorList>
            <consortium name="WormBaseParasite"/>
        </authorList>
    </citation>
    <scope>IDENTIFICATION</scope>
</reference>
<accession>A0A915PPR7</accession>
<keyword evidence="2" id="KW-1185">Reference proteome</keyword>
<feature type="transmembrane region" description="Helical" evidence="1">
    <location>
        <begin position="41"/>
        <end position="57"/>
    </location>
</feature>
<protein>
    <submittedName>
        <fullName evidence="3">CASP-like protein</fullName>
    </submittedName>
</protein>
<name>A0A915PPR7_9BILA</name>
<evidence type="ECO:0000313" key="3">
    <source>
        <dbReference type="WBParaSite" id="sdigi.contig19.g1688.t1"/>
    </source>
</evidence>
<evidence type="ECO:0000256" key="1">
    <source>
        <dbReference type="SAM" id="Phobius"/>
    </source>
</evidence>
<keyword evidence="1" id="KW-0472">Membrane</keyword>
<keyword evidence="1" id="KW-1133">Transmembrane helix</keyword>
<proteinExistence type="predicted"/>
<organism evidence="2 3">
    <name type="scientific">Setaria digitata</name>
    <dbReference type="NCBI Taxonomy" id="48799"/>
    <lineage>
        <taxon>Eukaryota</taxon>
        <taxon>Metazoa</taxon>
        <taxon>Ecdysozoa</taxon>
        <taxon>Nematoda</taxon>
        <taxon>Chromadorea</taxon>
        <taxon>Rhabditida</taxon>
        <taxon>Spirurina</taxon>
        <taxon>Spiruromorpha</taxon>
        <taxon>Filarioidea</taxon>
        <taxon>Setariidae</taxon>
        <taxon>Setaria</taxon>
    </lineage>
</organism>
<dbReference type="WBParaSite" id="sdigi.contig19.g1688.t1">
    <property type="protein sequence ID" value="sdigi.contig19.g1688.t1"/>
    <property type="gene ID" value="sdigi.contig19.g1688"/>
</dbReference>
<evidence type="ECO:0000313" key="2">
    <source>
        <dbReference type="Proteomes" id="UP000887581"/>
    </source>
</evidence>
<dbReference type="Proteomes" id="UP000887581">
    <property type="component" value="Unplaced"/>
</dbReference>
<dbReference type="AlphaFoldDB" id="A0A915PPR7"/>
<keyword evidence="1" id="KW-0812">Transmembrane</keyword>
<sequence length="128" mass="14216">MSTAEGNSTQGRSTALHLTRKIMKMGGYTKRVLEELEEQRVSTAIGFLVLLAVLGVIDSRFIRSRPCYSSSCLPFEYRPDPATMSRSFGLAVLYLGTAIPLQLECIVNGVSGKRDMTLRELLVLFPDR</sequence>